<dbReference type="RefSeq" id="WP_373654010.1">
    <property type="nucleotide sequence ID" value="NZ_JBGUAW010000001.1"/>
</dbReference>
<name>A0ABV4TRW7_9GAMM</name>
<dbReference type="PANTHER" id="PTHR47506:SF1">
    <property type="entry name" value="HTH-TYPE TRANSCRIPTIONAL REGULATOR YJDC"/>
    <property type="match status" value="1"/>
</dbReference>
<dbReference type="PROSITE" id="PS01081">
    <property type="entry name" value="HTH_TETR_1"/>
    <property type="match status" value="1"/>
</dbReference>
<gene>
    <name evidence="6" type="ORF">ACERLL_00065</name>
</gene>
<dbReference type="Pfam" id="PF00440">
    <property type="entry name" value="TetR_N"/>
    <property type="match status" value="1"/>
</dbReference>
<accession>A0ABV4TRW7</accession>
<dbReference type="InterPro" id="IPR023772">
    <property type="entry name" value="DNA-bd_HTH_TetR-type_CS"/>
</dbReference>
<evidence type="ECO:0000313" key="7">
    <source>
        <dbReference type="Proteomes" id="UP001575181"/>
    </source>
</evidence>
<feature type="domain" description="HTH tetR-type" evidence="5">
    <location>
        <begin position="6"/>
        <end position="66"/>
    </location>
</feature>
<evidence type="ECO:0000256" key="1">
    <source>
        <dbReference type="ARBA" id="ARBA00023015"/>
    </source>
</evidence>
<dbReference type="PRINTS" id="PR00455">
    <property type="entry name" value="HTHTETR"/>
</dbReference>
<dbReference type="PANTHER" id="PTHR47506">
    <property type="entry name" value="TRANSCRIPTIONAL REGULATORY PROTEIN"/>
    <property type="match status" value="1"/>
</dbReference>
<keyword evidence="2 4" id="KW-0238">DNA-binding</keyword>
<dbReference type="InterPro" id="IPR036271">
    <property type="entry name" value="Tet_transcr_reg_TetR-rel_C_sf"/>
</dbReference>
<sequence>MPRDGSATRERILNATESLVLDHGFAGTSLDMVLTETGITKGAFFYHFRGKGELARALVERYSEQDLANLEAYMARAERLSRDPLQQVLIFVGLYEEAAGALTEPYPGCLFASYCYESRQFDPATIGVINTTFDRWRERLGSKFEAVLAAYPPRLPVDAAGLADLLTTVFEGAFILSKTRGEPEVVAAHLRHYRNYLELLFGVVPAPEGT</sequence>
<organism evidence="6 7">
    <name type="scientific">Thiohalorhabdus methylotrophus</name>
    <dbReference type="NCBI Taxonomy" id="3242694"/>
    <lineage>
        <taxon>Bacteria</taxon>
        <taxon>Pseudomonadati</taxon>
        <taxon>Pseudomonadota</taxon>
        <taxon>Gammaproteobacteria</taxon>
        <taxon>Thiohalorhabdales</taxon>
        <taxon>Thiohalorhabdaceae</taxon>
        <taxon>Thiohalorhabdus</taxon>
    </lineage>
</organism>
<dbReference type="SUPFAM" id="SSF46689">
    <property type="entry name" value="Homeodomain-like"/>
    <property type="match status" value="1"/>
</dbReference>
<feature type="DNA-binding region" description="H-T-H motif" evidence="4">
    <location>
        <begin position="29"/>
        <end position="48"/>
    </location>
</feature>
<keyword evidence="3" id="KW-0804">Transcription</keyword>
<evidence type="ECO:0000259" key="5">
    <source>
        <dbReference type="PROSITE" id="PS50977"/>
    </source>
</evidence>
<keyword evidence="7" id="KW-1185">Reference proteome</keyword>
<dbReference type="SUPFAM" id="SSF48498">
    <property type="entry name" value="Tetracyclin repressor-like, C-terminal domain"/>
    <property type="match status" value="1"/>
</dbReference>
<keyword evidence="1" id="KW-0805">Transcription regulation</keyword>
<dbReference type="EMBL" id="JBGUAW010000001">
    <property type="protein sequence ID" value="MFA9459218.1"/>
    <property type="molecule type" value="Genomic_DNA"/>
</dbReference>
<dbReference type="PROSITE" id="PS50977">
    <property type="entry name" value="HTH_TETR_2"/>
    <property type="match status" value="1"/>
</dbReference>
<protein>
    <submittedName>
        <fullName evidence="6">TetR/AcrR family transcriptional regulator</fullName>
    </submittedName>
</protein>
<evidence type="ECO:0000313" key="6">
    <source>
        <dbReference type="EMBL" id="MFA9459218.1"/>
    </source>
</evidence>
<dbReference type="Proteomes" id="UP001575181">
    <property type="component" value="Unassembled WGS sequence"/>
</dbReference>
<evidence type="ECO:0000256" key="4">
    <source>
        <dbReference type="PROSITE-ProRule" id="PRU00335"/>
    </source>
</evidence>
<proteinExistence type="predicted"/>
<dbReference type="InterPro" id="IPR001647">
    <property type="entry name" value="HTH_TetR"/>
</dbReference>
<comment type="caution">
    <text evidence="6">The sequence shown here is derived from an EMBL/GenBank/DDBJ whole genome shotgun (WGS) entry which is preliminary data.</text>
</comment>
<evidence type="ECO:0000256" key="3">
    <source>
        <dbReference type="ARBA" id="ARBA00023163"/>
    </source>
</evidence>
<reference evidence="6 7" key="1">
    <citation type="submission" date="2024-08" db="EMBL/GenBank/DDBJ databases">
        <title>Whole-genome sequencing of halo(alkali)philic microorganisms from hypersaline lakes.</title>
        <authorList>
            <person name="Sorokin D.Y."/>
            <person name="Merkel A.Y."/>
            <person name="Messina E."/>
            <person name="Yakimov M."/>
        </authorList>
    </citation>
    <scope>NUCLEOTIDE SEQUENCE [LARGE SCALE GENOMIC DNA]</scope>
    <source>
        <strain evidence="6 7">Cl-TMA</strain>
    </source>
</reference>
<dbReference type="Gene3D" id="1.10.357.10">
    <property type="entry name" value="Tetracycline Repressor, domain 2"/>
    <property type="match status" value="1"/>
</dbReference>
<evidence type="ECO:0000256" key="2">
    <source>
        <dbReference type="ARBA" id="ARBA00023125"/>
    </source>
</evidence>
<dbReference type="InterPro" id="IPR009057">
    <property type="entry name" value="Homeodomain-like_sf"/>
</dbReference>